<protein>
    <recommendedName>
        <fullName evidence="2">Fibronectin type-III domain-containing protein</fullName>
    </recommendedName>
</protein>
<comment type="caution">
    <text evidence="3">The sequence shown here is derived from an EMBL/GenBank/DDBJ whole genome shotgun (WGS) entry which is preliminary data.</text>
</comment>
<dbReference type="PROSITE" id="PS50853">
    <property type="entry name" value="FN3"/>
    <property type="match status" value="1"/>
</dbReference>
<dbReference type="InterPro" id="IPR013783">
    <property type="entry name" value="Ig-like_fold"/>
</dbReference>
<evidence type="ECO:0000256" key="1">
    <source>
        <dbReference type="SAM" id="Phobius"/>
    </source>
</evidence>
<dbReference type="EMBL" id="VXIV02001689">
    <property type="protein sequence ID" value="KAF6030586.1"/>
    <property type="molecule type" value="Genomic_DNA"/>
</dbReference>
<keyword evidence="1" id="KW-0472">Membrane</keyword>
<organism evidence="3 4">
    <name type="scientific">Bugula neritina</name>
    <name type="common">Brown bryozoan</name>
    <name type="synonym">Sertularia neritina</name>
    <dbReference type="NCBI Taxonomy" id="10212"/>
    <lineage>
        <taxon>Eukaryota</taxon>
        <taxon>Metazoa</taxon>
        <taxon>Spiralia</taxon>
        <taxon>Lophotrochozoa</taxon>
        <taxon>Bryozoa</taxon>
        <taxon>Gymnolaemata</taxon>
        <taxon>Cheilostomatida</taxon>
        <taxon>Flustrina</taxon>
        <taxon>Buguloidea</taxon>
        <taxon>Bugulidae</taxon>
        <taxon>Bugula</taxon>
    </lineage>
</organism>
<keyword evidence="1" id="KW-0812">Transmembrane</keyword>
<keyword evidence="1" id="KW-1133">Transmembrane helix</keyword>
<sequence>MIGCQELFGIREYSLSYSINDQPQSSVIVKDSLSHQLSDAKAESKYSFRVSGVNSAGIGNYSTEVEVITPSKDDIQHSAIQWNLIRILALTLGILLLIVLGVITSLLLIHRRKMKYADDTGYSGFVEGTHGKRMYRYKQPE</sequence>
<reference evidence="3" key="1">
    <citation type="submission" date="2020-06" db="EMBL/GenBank/DDBJ databases">
        <title>Draft genome of Bugula neritina, a colonial animal packing powerful symbionts and potential medicines.</title>
        <authorList>
            <person name="Rayko M."/>
        </authorList>
    </citation>
    <scope>NUCLEOTIDE SEQUENCE [LARGE SCALE GENOMIC DNA]</scope>
    <source>
        <strain evidence="3">Kwan_BN1</strain>
    </source>
</reference>
<dbReference type="InterPro" id="IPR003961">
    <property type="entry name" value="FN3_dom"/>
</dbReference>
<dbReference type="Proteomes" id="UP000593567">
    <property type="component" value="Unassembled WGS sequence"/>
</dbReference>
<evidence type="ECO:0000259" key="2">
    <source>
        <dbReference type="PROSITE" id="PS50853"/>
    </source>
</evidence>
<dbReference type="Gene3D" id="2.60.40.10">
    <property type="entry name" value="Immunoglobulins"/>
    <property type="match status" value="1"/>
</dbReference>
<accession>A0A7J7JZ02</accession>
<dbReference type="AlphaFoldDB" id="A0A7J7JZ02"/>
<name>A0A7J7JZ02_BUGNE</name>
<evidence type="ECO:0000313" key="4">
    <source>
        <dbReference type="Proteomes" id="UP000593567"/>
    </source>
</evidence>
<gene>
    <name evidence="3" type="ORF">EB796_011123</name>
</gene>
<evidence type="ECO:0000313" key="3">
    <source>
        <dbReference type="EMBL" id="KAF6030586.1"/>
    </source>
</evidence>
<keyword evidence="4" id="KW-1185">Reference proteome</keyword>
<dbReference type="InterPro" id="IPR036116">
    <property type="entry name" value="FN3_sf"/>
</dbReference>
<proteinExistence type="predicted"/>
<dbReference type="SUPFAM" id="SSF49265">
    <property type="entry name" value="Fibronectin type III"/>
    <property type="match status" value="1"/>
</dbReference>
<feature type="transmembrane region" description="Helical" evidence="1">
    <location>
        <begin position="87"/>
        <end position="109"/>
    </location>
</feature>
<dbReference type="CDD" id="cd00063">
    <property type="entry name" value="FN3"/>
    <property type="match status" value="1"/>
</dbReference>
<feature type="domain" description="Fibronectin type-III" evidence="2">
    <location>
        <begin position="1"/>
        <end position="72"/>
    </location>
</feature>